<reference evidence="3" key="1">
    <citation type="journal article" date="2012" name="Science">
        <title>The Paleozoic origin of enzymatic lignin decomposition reconstructed from 31 fungal genomes.</title>
        <authorList>
            <person name="Floudas D."/>
            <person name="Binder M."/>
            <person name="Riley R."/>
            <person name="Barry K."/>
            <person name="Blanchette R.A."/>
            <person name="Henrissat B."/>
            <person name="Martinez A.T."/>
            <person name="Otillar R."/>
            <person name="Spatafora J.W."/>
            <person name="Yadav J.S."/>
            <person name="Aerts A."/>
            <person name="Benoit I."/>
            <person name="Boyd A."/>
            <person name="Carlson A."/>
            <person name="Copeland A."/>
            <person name="Coutinho P.M."/>
            <person name="de Vries R.P."/>
            <person name="Ferreira P."/>
            <person name="Findley K."/>
            <person name="Foster B."/>
            <person name="Gaskell J."/>
            <person name="Glotzer D."/>
            <person name="Gorecki P."/>
            <person name="Heitman J."/>
            <person name="Hesse C."/>
            <person name="Hori C."/>
            <person name="Igarashi K."/>
            <person name="Jurgens J.A."/>
            <person name="Kallen N."/>
            <person name="Kersten P."/>
            <person name="Kohler A."/>
            <person name="Kuees U."/>
            <person name="Kumar T.K.A."/>
            <person name="Kuo A."/>
            <person name="LaButti K."/>
            <person name="Larrondo L.F."/>
            <person name="Lindquist E."/>
            <person name="Ling A."/>
            <person name="Lombard V."/>
            <person name="Lucas S."/>
            <person name="Lundell T."/>
            <person name="Martin R."/>
            <person name="McLaughlin D.J."/>
            <person name="Morgenstern I."/>
            <person name="Morin E."/>
            <person name="Murat C."/>
            <person name="Nagy L.G."/>
            <person name="Nolan M."/>
            <person name="Ohm R.A."/>
            <person name="Patyshakuliyeva A."/>
            <person name="Rokas A."/>
            <person name="Ruiz-Duenas F.J."/>
            <person name="Sabat G."/>
            <person name="Salamov A."/>
            <person name="Samejima M."/>
            <person name="Schmutz J."/>
            <person name="Slot J.C."/>
            <person name="St John F."/>
            <person name="Stenlid J."/>
            <person name="Sun H."/>
            <person name="Sun S."/>
            <person name="Syed K."/>
            <person name="Tsang A."/>
            <person name="Wiebenga A."/>
            <person name="Young D."/>
            <person name="Pisabarro A."/>
            <person name="Eastwood D.C."/>
            <person name="Martin F."/>
            <person name="Cullen D."/>
            <person name="Grigoriev I.V."/>
            <person name="Hibbett D.S."/>
        </authorList>
    </citation>
    <scope>NUCLEOTIDE SEQUENCE [LARGE SCALE GENOMIC DNA]</scope>
    <source>
        <strain evidence="3">HHB-11173 SS5</strain>
    </source>
</reference>
<feature type="region of interest" description="Disordered" evidence="1">
    <location>
        <begin position="322"/>
        <end position="342"/>
    </location>
</feature>
<evidence type="ECO:0000256" key="1">
    <source>
        <dbReference type="SAM" id="MobiDB-lite"/>
    </source>
</evidence>
<accession>R7S4W2</accession>
<feature type="region of interest" description="Disordered" evidence="1">
    <location>
        <begin position="1"/>
        <end position="29"/>
    </location>
</feature>
<evidence type="ECO:0000313" key="2">
    <source>
        <dbReference type="EMBL" id="EIN05268.1"/>
    </source>
</evidence>
<dbReference type="EMBL" id="JH687551">
    <property type="protein sequence ID" value="EIN05268.1"/>
    <property type="molecule type" value="Genomic_DNA"/>
</dbReference>
<evidence type="ECO:0008006" key="4">
    <source>
        <dbReference type="Google" id="ProtNLM"/>
    </source>
</evidence>
<evidence type="ECO:0000313" key="3">
    <source>
        <dbReference type="Proteomes" id="UP000054196"/>
    </source>
</evidence>
<dbReference type="GeneID" id="18876100"/>
<proteinExistence type="predicted"/>
<dbReference type="OrthoDB" id="185373at2759"/>
<dbReference type="KEGG" id="psq:PUNSTDRAFT_107540"/>
<keyword evidence="3" id="KW-1185">Reference proteome</keyword>
<feature type="compositionally biased region" description="Polar residues" evidence="1">
    <location>
        <begin position="12"/>
        <end position="23"/>
    </location>
</feature>
<name>R7S4W2_PUNST</name>
<dbReference type="InterPro" id="IPR011990">
    <property type="entry name" value="TPR-like_helical_dom_sf"/>
</dbReference>
<dbReference type="Gene3D" id="1.25.40.10">
    <property type="entry name" value="Tetratricopeptide repeat domain"/>
    <property type="match status" value="2"/>
</dbReference>
<dbReference type="OMA" id="WMRYLGV"/>
<dbReference type="HOGENOM" id="CLU_017664_0_0_1"/>
<organism evidence="2 3">
    <name type="scientific">Punctularia strigosozonata (strain HHB-11173)</name>
    <name type="common">White-rot fungus</name>
    <dbReference type="NCBI Taxonomy" id="741275"/>
    <lineage>
        <taxon>Eukaryota</taxon>
        <taxon>Fungi</taxon>
        <taxon>Dikarya</taxon>
        <taxon>Basidiomycota</taxon>
        <taxon>Agaricomycotina</taxon>
        <taxon>Agaricomycetes</taxon>
        <taxon>Corticiales</taxon>
        <taxon>Punctulariaceae</taxon>
        <taxon>Punctularia</taxon>
    </lineage>
</organism>
<dbReference type="PANTHER" id="PTHR47938">
    <property type="entry name" value="RESPIRATORY COMPLEX I CHAPERONE (CIA84), PUTATIVE (AFU_ORTHOLOGUE AFUA_2G06020)-RELATED"/>
    <property type="match status" value="1"/>
</dbReference>
<dbReference type="AlphaFoldDB" id="R7S4W2"/>
<sequence length="836" mass="94598">MRNLLRRLPNGAANSSTPKQGFQSAVRPRRPTVFKKLPSTWVSARGLDRPINEFTRLVHRQTRDEAWFMANRVIRANKMLARHRAMRDANVDSAEWWRWKAVVFTKDMQHALSELSRMGIEVQGDVSAVIEWGRRPMPQWKNPVQDPPAWIVIHLLSTKVHTPEHARQAYSLAAYCIPSLSPSIRPSLLVLVAHHLARFGLLPPLRALVTSFLTETISQPTFHFNSLLRALSRLHASPASAKLSVTILETMTSRKLRLYPHTYNALLSDRYLTVELTRMLRDRMKAEGTEPSRKHLEAYLRVFATHGAIHDAERFREAVRQLDKDRRSRRRRRSHADEEDRTVRRSDTMYLRALQNDKASAFRYLHDLAAIEQRNSATLSAKATALARRAAKFKNRPRTNSPRVLSKNKRSLDIYDWTTALYVASCDKSTPGRELLRLFDFAQTRGGVFTPTVATYTTLIKGLLERQELGPALEMWSRLRQSKLRLDKHSIAVGVQLLTESGHLARAWRLLEAAFTANNKLVNLTTVNGFMQSLSAVGRPDVVFALWDHMTALFDLRPDAVTLDILLDAARRAARFDDTITGALANLQLKMPFRQRSELPFGPNSTRSHSVDAIDALFKDGAKVTGLWRDVPAWQRARQIFRQVVLGNWPKLMAVSPPAMPVRPSGEYSSLGIREIASAFVGPSSGNAKGPTVRPPYLPAMQHLALQGLYPLGAYPHIYPTDRTFRAYIRLMGARVYAGDGVEYASEIPLALAWMREMEVKCSKETLALVTVLWAEVGMRAPLVENWLARKGGPGVDERSEYAKLMAWMKEWVGQEGMPSERDVGKWIAVLSQGSD</sequence>
<dbReference type="Proteomes" id="UP000054196">
    <property type="component" value="Unassembled WGS sequence"/>
</dbReference>
<dbReference type="RefSeq" id="XP_007387671.1">
    <property type="nucleotide sequence ID" value="XM_007387609.1"/>
</dbReference>
<dbReference type="GO" id="GO:0003729">
    <property type="term" value="F:mRNA binding"/>
    <property type="evidence" value="ECO:0007669"/>
    <property type="project" value="TreeGrafter"/>
</dbReference>
<gene>
    <name evidence="2" type="ORF">PUNSTDRAFT_107540</name>
</gene>
<dbReference type="eggNOG" id="ENOG502SEY9">
    <property type="taxonomic scope" value="Eukaryota"/>
</dbReference>
<dbReference type="PANTHER" id="PTHR47938:SF35">
    <property type="entry name" value="PENTATRICOPEPTIDE REPEAT-CONTAINING PROTEIN 4, MITOCHONDRIAL-RELATED"/>
    <property type="match status" value="1"/>
</dbReference>
<protein>
    <recommendedName>
        <fullName evidence="4">Pentacotripeptide-repeat region of PRORP domain-containing protein</fullName>
    </recommendedName>
</protein>